<gene>
    <name evidence="4" type="ORF">SAMN03080610_03134</name>
</gene>
<sequence>MQTEGGRLKQKARTRRDLLEAARRLVERGETVTVPAAADEAGISRATAYRYFSNADILTLESVLDLQVLPAEDVIAGASTVRERVMRVHRHLIDLTRTAEPQFRLFLARTLDASVNEGAAKARALRGGRRVAMLEVALEPARTKLGKASFRTLVNALSAVSGIEAGVALKDACALNNEDADRATTAIVEALLARYGLDAETDDTSSGA</sequence>
<dbReference type="Pfam" id="PF00440">
    <property type="entry name" value="TetR_N"/>
    <property type="match status" value="1"/>
</dbReference>
<accession>A0A1G5P2N8</accession>
<keyword evidence="1 2" id="KW-0238">DNA-binding</keyword>
<organism evidence="4 5">
    <name type="scientific">Afifella marina DSM 2698</name>
    <dbReference type="NCBI Taxonomy" id="1120955"/>
    <lineage>
        <taxon>Bacteria</taxon>
        <taxon>Pseudomonadati</taxon>
        <taxon>Pseudomonadota</taxon>
        <taxon>Alphaproteobacteria</taxon>
        <taxon>Hyphomicrobiales</taxon>
        <taxon>Afifellaceae</taxon>
        <taxon>Afifella</taxon>
    </lineage>
</organism>
<keyword evidence="5" id="KW-1185">Reference proteome</keyword>
<dbReference type="GO" id="GO:0003677">
    <property type="term" value="F:DNA binding"/>
    <property type="evidence" value="ECO:0007669"/>
    <property type="project" value="UniProtKB-UniRule"/>
</dbReference>
<feature type="domain" description="HTH tetR-type" evidence="3">
    <location>
        <begin position="12"/>
        <end position="70"/>
    </location>
</feature>
<feature type="DNA-binding region" description="H-T-H motif" evidence="2">
    <location>
        <begin position="33"/>
        <end position="52"/>
    </location>
</feature>
<dbReference type="InterPro" id="IPR001647">
    <property type="entry name" value="HTH_TetR"/>
</dbReference>
<dbReference type="SUPFAM" id="SSF46689">
    <property type="entry name" value="Homeodomain-like"/>
    <property type="match status" value="1"/>
</dbReference>
<evidence type="ECO:0000256" key="1">
    <source>
        <dbReference type="ARBA" id="ARBA00023125"/>
    </source>
</evidence>
<evidence type="ECO:0000256" key="2">
    <source>
        <dbReference type="PROSITE-ProRule" id="PRU00335"/>
    </source>
</evidence>
<dbReference type="AlphaFoldDB" id="A0A1G5P2N8"/>
<dbReference type="STRING" id="1120955.SAMN03080610_03134"/>
<name>A0A1G5P2N8_AFIMA</name>
<reference evidence="4 5" key="1">
    <citation type="submission" date="2016-10" db="EMBL/GenBank/DDBJ databases">
        <authorList>
            <person name="de Groot N.N."/>
        </authorList>
    </citation>
    <scope>NUCLEOTIDE SEQUENCE [LARGE SCALE GENOMIC DNA]</scope>
    <source>
        <strain evidence="4 5">DSM 2698</strain>
    </source>
</reference>
<dbReference type="RefSeq" id="WP_170130511.1">
    <property type="nucleotide sequence ID" value="NZ_FMVW01000008.1"/>
</dbReference>
<dbReference type="Gene3D" id="1.10.357.10">
    <property type="entry name" value="Tetracycline Repressor, domain 2"/>
    <property type="match status" value="1"/>
</dbReference>
<protein>
    <submittedName>
        <fullName evidence="4">Transcriptional regulator, TetR family</fullName>
    </submittedName>
</protein>
<evidence type="ECO:0000259" key="3">
    <source>
        <dbReference type="PROSITE" id="PS50977"/>
    </source>
</evidence>
<dbReference type="EMBL" id="FMVW01000008">
    <property type="protein sequence ID" value="SCZ43825.1"/>
    <property type="molecule type" value="Genomic_DNA"/>
</dbReference>
<proteinExistence type="predicted"/>
<dbReference type="PROSITE" id="PS50977">
    <property type="entry name" value="HTH_TETR_2"/>
    <property type="match status" value="1"/>
</dbReference>
<evidence type="ECO:0000313" key="4">
    <source>
        <dbReference type="EMBL" id="SCZ43825.1"/>
    </source>
</evidence>
<dbReference type="Proteomes" id="UP000199347">
    <property type="component" value="Unassembled WGS sequence"/>
</dbReference>
<dbReference type="InterPro" id="IPR009057">
    <property type="entry name" value="Homeodomain-like_sf"/>
</dbReference>
<evidence type="ECO:0000313" key="5">
    <source>
        <dbReference type="Proteomes" id="UP000199347"/>
    </source>
</evidence>